<organism evidence="3 4">
    <name type="scientific">Bowmanella denitrificans</name>
    <dbReference type="NCBI Taxonomy" id="366582"/>
    <lineage>
        <taxon>Bacteria</taxon>
        <taxon>Pseudomonadati</taxon>
        <taxon>Pseudomonadota</taxon>
        <taxon>Gammaproteobacteria</taxon>
        <taxon>Alteromonadales</taxon>
        <taxon>Alteromonadaceae</taxon>
        <taxon>Bowmanella</taxon>
    </lineage>
</organism>
<dbReference type="Pfam" id="PF04235">
    <property type="entry name" value="DUF418"/>
    <property type="match status" value="1"/>
</dbReference>
<evidence type="ECO:0000259" key="2">
    <source>
        <dbReference type="Pfam" id="PF04235"/>
    </source>
</evidence>
<sequence length="469" mass="52922">MERDSLPTDSHAQLKPISEQQRYIVLDILRGFALCGILFMNIEWFNRPMADFGDLDSSQRGWHHSADWLVSFAVEGKFYTLFALLFGMGFAIMWQQAKHKGNQAVAWFIRRLAVLFVFGLLHLSLLWSGDILNTYALGGFMLIGLVLAYERGNLQAFNHSAVQLKLAMLWLLIPVALTVVVGAVVSARQDQQDIQSHWQYQQTLDARAQLLISGAKALPIDTASTDLSELQALEQAAAEVADEHQQNLSTSMAEQLVLTTGSFWQATQHRVTYIPLALGMSLALCLFVIVPLFLIGYALVRGEIIQQYQHYLAYWRGLTLAGLGLGSSLAVPALLLASHPAAQIDPWLNFTAQGMNYLSQYLMSAGYLGGMLWLLCQAKWLARLSGLAAMGRMALSLYLMQSLMLSLIFFGYGLGWYGQIDRAWQLLMAVVILLLQCGFSRWWLKHFHFGPLEWVWRCLTYMAWQPFRR</sequence>
<protein>
    <submittedName>
        <fullName evidence="3">DUF418 domain-containing protein</fullName>
    </submittedName>
</protein>
<dbReference type="InterPro" id="IPR052529">
    <property type="entry name" value="Bact_Transport_Assoc"/>
</dbReference>
<dbReference type="PANTHER" id="PTHR30590:SF2">
    <property type="entry name" value="INNER MEMBRANE PROTEIN"/>
    <property type="match status" value="1"/>
</dbReference>
<gene>
    <name evidence="3" type="ORF">GCM10009092_30670</name>
</gene>
<dbReference type="InterPro" id="IPR007349">
    <property type="entry name" value="DUF418"/>
</dbReference>
<feature type="transmembrane region" description="Helical" evidence="1">
    <location>
        <begin position="423"/>
        <end position="444"/>
    </location>
</feature>
<evidence type="ECO:0000313" key="4">
    <source>
        <dbReference type="Proteomes" id="UP001501757"/>
    </source>
</evidence>
<dbReference type="Proteomes" id="UP001501757">
    <property type="component" value="Unassembled WGS sequence"/>
</dbReference>
<proteinExistence type="predicted"/>
<accession>A0ABN0XHR7</accession>
<comment type="caution">
    <text evidence="3">The sequence shown here is derived from an EMBL/GenBank/DDBJ whole genome shotgun (WGS) entry which is preliminary data.</text>
</comment>
<feature type="transmembrane region" description="Helical" evidence="1">
    <location>
        <begin position="78"/>
        <end position="95"/>
    </location>
</feature>
<reference evidence="3 4" key="1">
    <citation type="journal article" date="2019" name="Int. J. Syst. Evol. Microbiol.">
        <title>The Global Catalogue of Microorganisms (GCM) 10K type strain sequencing project: providing services to taxonomists for standard genome sequencing and annotation.</title>
        <authorList>
            <consortium name="The Broad Institute Genomics Platform"/>
            <consortium name="The Broad Institute Genome Sequencing Center for Infectious Disease"/>
            <person name="Wu L."/>
            <person name="Ma J."/>
        </authorList>
    </citation>
    <scope>NUCLEOTIDE SEQUENCE [LARGE SCALE GENOMIC DNA]</scope>
    <source>
        <strain evidence="3 4">JCM 13378</strain>
    </source>
</reference>
<feature type="transmembrane region" description="Helical" evidence="1">
    <location>
        <begin position="273"/>
        <end position="300"/>
    </location>
</feature>
<keyword evidence="1" id="KW-0472">Membrane</keyword>
<dbReference type="PANTHER" id="PTHR30590">
    <property type="entry name" value="INNER MEMBRANE PROTEIN"/>
    <property type="match status" value="1"/>
</dbReference>
<evidence type="ECO:0000256" key="1">
    <source>
        <dbReference type="SAM" id="Phobius"/>
    </source>
</evidence>
<name>A0ABN0XHR7_9ALTE</name>
<feature type="transmembrane region" description="Helical" evidence="1">
    <location>
        <begin position="312"/>
        <end position="337"/>
    </location>
</feature>
<keyword evidence="1" id="KW-0812">Transmembrane</keyword>
<keyword evidence="4" id="KW-1185">Reference proteome</keyword>
<feature type="domain" description="DUF418" evidence="2">
    <location>
        <begin position="300"/>
        <end position="462"/>
    </location>
</feature>
<feature type="transmembrane region" description="Helical" evidence="1">
    <location>
        <begin position="107"/>
        <end position="125"/>
    </location>
</feature>
<feature type="transmembrane region" description="Helical" evidence="1">
    <location>
        <begin position="169"/>
        <end position="187"/>
    </location>
</feature>
<feature type="transmembrane region" description="Helical" evidence="1">
    <location>
        <begin position="131"/>
        <end position="149"/>
    </location>
</feature>
<feature type="transmembrane region" description="Helical" evidence="1">
    <location>
        <begin position="397"/>
        <end position="417"/>
    </location>
</feature>
<dbReference type="EMBL" id="BAAAEI010000020">
    <property type="protein sequence ID" value="GAA0364175.1"/>
    <property type="molecule type" value="Genomic_DNA"/>
</dbReference>
<evidence type="ECO:0000313" key="3">
    <source>
        <dbReference type="EMBL" id="GAA0364175.1"/>
    </source>
</evidence>
<feature type="transmembrane region" description="Helical" evidence="1">
    <location>
        <begin position="23"/>
        <end position="42"/>
    </location>
</feature>
<dbReference type="RefSeq" id="WP_343846106.1">
    <property type="nucleotide sequence ID" value="NZ_BAAAEI010000020.1"/>
</dbReference>
<keyword evidence="1" id="KW-1133">Transmembrane helix</keyword>
<feature type="transmembrane region" description="Helical" evidence="1">
    <location>
        <begin position="357"/>
        <end position="376"/>
    </location>
</feature>